<dbReference type="CDD" id="cd17631">
    <property type="entry name" value="FACL_FadD13-like"/>
    <property type="match status" value="1"/>
</dbReference>
<dbReference type="Pfam" id="PF00501">
    <property type="entry name" value="AMP-binding"/>
    <property type="match status" value="1"/>
</dbReference>
<dbReference type="FunFam" id="3.30.300.30:FF:000008">
    <property type="entry name" value="2,3-dihydroxybenzoate-AMP ligase"/>
    <property type="match status" value="1"/>
</dbReference>
<dbReference type="GO" id="GO:0016878">
    <property type="term" value="F:acid-thiol ligase activity"/>
    <property type="evidence" value="ECO:0007669"/>
    <property type="project" value="UniProtKB-ARBA"/>
</dbReference>
<dbReference type="EMBL" id="AZAC01000001">
    <property type="protein sequence ID" value="KIX15804.1"/>
    <property type="molecule type" value="Genomic_DNA"/>
</dbReference>
<evidence type="ECO:0000259" key="3">
    <source>
        <dbReference type="Pfam" id="PF00501"/>
    </source>
</evidence>
<dbReference type="InParanoid" id="A0A0D2JCD4"/>
<comment type="caution">
    <text evidence="5">The sequence shown here is derived from an EMBL/GenBank/DDBJ whole genome shotgun (WGS) entry which is preliminary data.</text>
</comment>
<feature type="domain" description="AMP-binding enzyme C-terminal" evidence="4">
    <location>
        <begin position="427"/>
        <end position="502"/>
    </location>
</feature>
<dbReference type="NCBIfam" id="NF004837">
    <property type="entry name" value="PRK06187.1"/>
    <property type="match status" value="1"/>
</dbReference>
<dbReference type="InterPro" id="IPR000873">
    <property type="entry name" value="AMP-dep_synth/lig_dom"/>
</dbReference>
<gene>
    <name evidence="5" type="ORF">X474_00275</name>
</gene>
<evidence type="ECO:0000313" key="5">
    <source>
        <dbReference type="EMBL" id="KIX15804.1"/>
    </source>
</evidence>
<evidence type="ECO:0000313" key="6">
    <source>
        <dbReference type="Proteomes" id="UP000032233"/>
    </source>
</evidence>
<proteinExistence type="inferred from homology"/>
<name>A0A0D2JCD4_9BACT</name>
<dbReference type="STRING" id="1429043.X474_00275"/>
<dbReference type="InterPro" id="IPR025110">
    <property type="entry name" value="AMP-bd_C"/>
</dbReference>
<dbReference type="InterPro" id="IPR050237">
    <property type="entry name" value="ATP-dep_AMP-bd_enzyme"/>
</dbReference>
<feature type="domain" description="AMP-dependent synthetase/ligase" evidence="3">
    <location>
        <begin position="6"/>
        <end position="377"/>
    </location>
</feature>
<dbReference type="Gene3D" id="3.30.300.30">
    <property type="match status" value="1"/>
</dbReference>
<comment type="similarity">
    <text evidence="1">Belongs to the ATP-dependent AMP-binding enzyme family.</text>
</comment>
<evidence type="ECO:0000259" key="4">
    <source>
        <dbReference type="Pfam" id="PF13193"/>
    </source>
</evidence>
<dbReference type="PROSITE" id="PS00455">
    <property type="entry name" value="AMP_BINDING"/>
    <property type="match status" value="1"/>
</dbReference>
<dbReference type="PANTHER" id="PTHR43767">
    <property type="entry name" value="LONG-CHAIN-FATTY-ACID--COA LIGASE"/>
    <property type="match status" value="1"/>
</dbReference>
<dbReference type="InterPro" id="IPR020845">
    <property type="entry name" value="AMP-binding_CS"/>
</dbReference>
<dbReference type="InterPro" id="IPR045851">
    <property type="entry name" value="AMP-bd_C_sf"/>
</dbReference>
<dbReference type="PANTHER" id="PTHR43767:SF1">
    <property type="entry name" value="NONRIBOSOMAL PEPTIDE SYNTHASE PES1 (EUROFUNG)-RELATED"/>
    <property type="match status" value="1"/>
</dbReference>
<reference evidence="5 6" key="1">
    <citation type="submission" date="2013-11" db="EMBL/GenBank/DDBJ databases">
        <title>Metagenomic analysis of a methanogenic consortium involved in long chain n-alkane degradation.</title>
        <authorList>
            <person name="Davidova I.A."/>
            <person name="Callaghan A.V."/>
            <person name="Wawrik B."/>
            <person name="Pruitt S."/>
            <person name="Marks C."/>
            <person name="Duncan K.E."/>
            <person name="Suflita J.M."/>
        </authorList>
    </citation>
    <scope>NUCLEOTIDE SEQUENCE [LARGE SCALE GENOMIC DNA]</scope>
    <source>
        <strain evidence="5 6">SPR</strain>
    </source>
</reference>
<evidence type="ECO:0000256" key="1">
    <source>
        <dbReference type="ARBA" id="ARBA00006432"/>
    </source>
</evidence>
<protein>
    <submittedName>
        <fullName evidence="5">AMP-dependent synthetase</fullName>
    </submittedName>
</protein>
<dbReference type="InterPro" id="IPR042099">
    <property type="entry name" value="ANL_N_sf"/>
</dbReference>
<evidence type="ECO:0000256" key="2">
    <source>
        <dbReference type="ARBA" id="ARBA00022598"/>
    </source>
</evidence>
<dbReference type="AlphaFoldDB" id="A0A0D2JCD4"/>
<sequence length="521" mass="57747">MSKALDLWPDRKAIRQQEKTFTYREFGERVARLARALLAKGVVQGKAISIIAPNVHEFLEAYYACAALGAVLNPINFRLSAREAAFIINDSEAVLLLAHTDFKDTVAGALDDSPLIKGVVWMGQAKRPELEVPAFDYEGLLAAESPEMPPLPDLRSNDLAHLYYTSGTTGRPKGVMLTQGNVTFHALAAIAELKLADRDTWIHVAPLFHLADAWATFALTWVGGAHVLTPYFEPGLVLEAFDKEKITITNLIPTMLNLMVNHPKVGDYDYSSLRAILSGGAPIAPETVRRIVEAFGCDYIQTYGMTETSPYLTVSILKNHLKDLEPQKQLEIVSRTGRAFIGVELKVVRPDGSAIAADNQEVGEIIVKGPIVTPGYWNRPQATEEALRDGWLYTGDLAVIDREGYVNIVDRAKDMIVTGGENVYSTEVEYVLYEHPDVLECAVIGVPDETWGEAVKAVIVTRPDGKPDENEIIEFVKQRLARFKAPKSIDFVREIPKTGSGKLYKKALKDKYWQGKKRRIG</sequence>
<keyword evidence="2" id="KW-0436">Ligase</keyword>
<organism evidence="5 6">
    <name type="scientific">Dethiosulfatarculus sandiegensis</name>
    <dbReference type="NCBI Taxonomy" id="1429043"/>
    <lineage>
        <taxon>Bacteria</taxon>
        <taxon>Pseudomonadati</taxon>
        <taxon>Thermodesulfobacteriota</taxon>
        <taxon>Desulfarculia</taxon>
        <taxon>Desulfarculales</taxon>
        <taxon>Desulfarculaceae</taxon>
        <taxon>Dethiosulfatarculus</taxon>
    </lineage>
</organism>
<dbReference type="Gene3D" id="3.40.50.12780">
    <property type="entry name" value="N-terminal domain of ligase-like"/>
    <property type="match status" value="1"/>
</dbReference>
<dbReference type="SUPFAM" id="SSF56801">
    <property type="entry name" value="Acetyl-CoA synthetase-like"/>
    <property type="match status" value="1"/>
</dbReference>
<dbReference type="Proteomes" id="UP000032233">
    <property type="component" value="Unassembled WGS sequence"/>
</dbReference>
<dbReference type="PATRIC" id="fig|1429043.3.peg.59"/>
<accession>A0A0D2JCD4</accession>
<keyword evidence="6" id="KW-1185">Reference proteome</keyword>
<dbReference type="Pfam" id="PF13193">
    <property type="entry name" value="AMP-binding_C"/>
    <property type="match status" value="1"/>
</dbReference>